<keyword evidence="3" id="KW-1185">Reference proteome</keyword>
<gene>
    <name evidence="2" type="primary">sixA</name>
    <name evidence="2" type="ORF">IQ266_02715</name>
</gene>
<dbReference type="Proteomes" id="UP000625316">
    <property type="component" value="Unassembled WGS sequence"/>
</dbReference>
<dbReference type="InterPro" id="IPR013078">
    <property type="entry name" value="His_Pase_superF_clade-1"/>
</dbReference>
<keyword evidence="1" id="KW-0378">Hydrolase</keyword>
<dbReference type="CDD" id="cd07067">
    <property type="entry name" value="HP_PGM_like"/>
    <property type="match status" value="1"/>
</dbReference>
<comment type="caution">
    <text evidence="2">The sequence shown here is derived from an EMBL/GenBank/DDBJ whole genome shotgun (WGS) entry which is preliminary data.</text>
</comment>
<dbReference type="InterPro" id="IPR029033">
    <property type="entry name" value="His_PPase_superfam"/>
</dbReference>
<sequence>MPSFPIYIIRHGLAGQFGDYSDDAQRPLTNPGRLKTTQVAQRLKTLDVQLDHILTSPYQRAAQTAAILHQQYPQAQLETLPALQPGGNFTQLLDRLQHHDRRQSIAIVGHEPDLSHTAERLIWGEIRSRLILKKTGIIRLEAPITGDLLGHCELRWLIPAKVLLA</sequence>
<dbReference type="PANTHER" id="PTHR20935">
    <property type="entry name" value="PHOSPHOGLYCERATE MUTASE-RELATED"/>
    <property type="match status" value="1"/>
</dbReference>
<evidence type="ECO:0000256" key="1">
    <source>
        <dbReference type="ARBA" id="ARBA00022801"/>
    </source>
</evidence>
<dbReference type="InterPro" id="IPR004449">
    <property type="entry name" value="SixA"/>
</dbReference>
<dbReference type="RefSeq" id="WP_264323495.1">
    <property type="nucleotide sequence ID" value="NZ_JADEXQ010000005.1"/>
</dbReference>
<dbReference type="GO" id="GO:0101006">
    <property type="term" value="F:protein histidine phosphatase activity"/>
    <property type="evidence" value="ECO:0007669"/>
    <property type="project" value="InterPro"/>
</dbReference>
<dbReference type="InterPro" id="IPR051021">
    <property type="entry name" value="Mito_Ser/Thr_phosphatase"/>
</dbReference>
<evidence type="ECO:0000313" key="2">
    <source>
        <dbReference type="EMBL" id="MBE9028670.1"/>
    </source>
</evidence>
<proteinExistence type="predicted"/>
<evidence type="ECO:0000313" key="3">
    <source>
        <dbReference type="Proteomes" id="UP000625316"/>
    </source>
</evidence>
<accession>A0A928Z2S6</accession>
<dbReference type="EMBL" id="JADEXQ010000005">
    <property type="protein sequence ID" value="MBE9028670.1"/>
    <property type="molecule type" value="Genomic_DNA"/>
</dbReference>
<dbReference type="GO" id="GO:0005737">
    <property type="term" value="C:cytoplasm"/>
    <property type="evidence" value="ECO:0007669"/>
    <property type="project" value="InterPro"/>
</dbReference>
<protein>
    <submittedName>
        <fullName evidence="2">Phosphohistidine phosphatase SixA</fullName>
    </submittedName>
</protein>
<dbReference type="Pfam" id="PF00300">
    <property type="entry name" value="His_Phos_1"/>
    <property type="match status" value="1"/>
</dbReference>
<dbReference type="AlphaFoldDB" id="A0A928Z2S6"/>
<dbReference type="PANTHER" id="PTHR20935:SF1">
    <property type="entry name" value="SLL1549 PROTEIN"/>
    <property type="match status" value="1"/>
</dbReference>
<reference evidence="2" key="1">
    <citation type="submission" date="2020-10" db="EMBL/GenBank/DDBJ databases">
        <authorList>
            <person name="Castelo-Branco R."/>
            <person name="Eusebio N."/>
            <person name="Adriana R."/>
            <person name="Vieira A."/>
            <person name="Brugerolle De Fraissinette N."/>
            <person name="Rezende De Castro R."/>
            <person name="Schneider M.P."/>
            <person name="Vasconcelos V."/>
            <person name="Leao P.N."/>
        </authorList>
    </citation>
    <scope>NUCLEOTIDE SEQUENCE</scope>
    <source>
        <strain evidence="2">LEGE 11480</strain>
    </source>
</reference>
<dbReference type="Gene3D" id="3.40.50.1240">
    <property type="entry name" value="Phosphoglycerate mutase-like"/>
    <property type="match status" value="1"/>
</dbReference>
<organism evidence="2 3">
    <name type="scientific">Romeriopsis navalis LEGE 11480</name>
    <dbReference type="NCBI Taxonomy" id="2777977"/>
    <lineage>
        <taxon>Bacteria</taxon>
        <taxon>Bacillati</taxon>
        <taxon>Cyanobacteriota</taxon>
        <taxon>Cyanophyceae</taxon>
        <taxon>Leptolyngbyales</taxon>
        <taxon>Leptolyngbyaceae</taxon>
        <taxon>Romeriopsis</taxon>
        <taxon>Romeriopsis navalis</taxon>
    </lineage>
</organism>
<name>A0A928Z2S6_9CYAN</name>
<dbReference type="NCBIfam" id="TIGR00249">
    <property type="entry name" value="sixA"/>
    <property type="match status" value="1"/>
</dbReference>
<dbReference type="SUPFAM" id="SSF53254">
    <property type="entry name" value="Phosphoglycerate mutase-like"/>
    <property type="match status" value="1"/>
</dbReference>